<organism evidence="2 3">
    <name type="scientific">Fulvimarina uroteuthidis</name>
    <dbReference type="NCBI Taxonomy" id="3098149"/>
    <lineage>
        <taxon>Bacteria</taxon>
        <taxon>Pseudomonadati</taxon>
        <taxon>Pseudomonadota</taxon>
        <taxon>Alphaproteobacteria</taxon>
        <taxon>Hyphomicrobiales</taxon>
        <taxon>Aurantimonadaceae</taxon>
        <taxon>Fulvimarina</taxon>
    </lineage>
</organism>
<dbReference type="InterPro" id="IPR036165">
    <property type="entry name" value="YefM-like_sf"/>
</dbReference>
<evidence type="ECO:0000256" key="1">
    <source>
        <dbReference type="ARBA" id="ARBA00009981"/>
    </source>
</evidence>
<accession>A0ABU5I4M8</accession>
<proteinExistence type="inferred from homology"/>
<keyword evidence="3" id="KW-1185">Reference proteome</keyword>
<dbReference type="EMBL" id="JAXLPB010000004">
    <property type="protein sequence ID" value="MDY8110050.1"/>
    <property type="molecule type" value="Genomic_DNA"/>
</dbReference>
<comment type="similarity">
    <text evidence="1">Belongs to the phD/YefM antitoxin family.</text>
</comment>
<gene>
    <name evidence="2" type="ORF">U0C82_12960</name>
</gene>
<evidence type="ECO:0000313" key="3">
    <source>
        <dbReference type="Proteomes" id="UP001294412"/>
    </source>
</evidence>
<sequence length="89" mass="9935">MATIVDMDKAKSELPDLLARAEGGEEIWIARRNLPVVRLDPIPRAATGQRVPGALAHLLKDVPKDLCLEPMSEEDLRDWENGHETDPLK</sequence>
<name>A0ABU5I4M8_9HYPH</name>
<evidence type="ECO:0000313" key="2">
    <source>
        <dbReference type="EMBL" id="MDY8110050.1"/>
    </source>
</evidence>
<dbReference type="SUPFAM" id="SSF143120">
    <property type="entry name" value="YefM-like"/>
    <property type="match status" value="1"/>
</dbReference>
<reference evidence="2 3" key="1">
    <citation type="submission" date="2023-12" db="EMBL/GenBank/DDBJ databases">
        <title>Description of Novel Strain Fulvimarina sp. 2208YS6-2-32 isolated from Uroteuthis (Photololigo) edulis.</title>
        <authorList>
            <person name="Park J.-S."/>
        </authorList>
    </citation>
    <scope>NUCLEOTIDE SEQUENCE [LARGE SCALE GENOMIC DNA]</scope>
    <source>
        <strain evidence="2 3">2208YS6-2-32</strain>
    </source>
</reference>
<dbReference type="Proteomes" id="UP001294412">
    <property type="component" value="Unassembled WGS sequence"/>
</dbReference>
<protein>
    <submittedName>
        <fullName evidence="2">Prevent-host-death protein</fullName>
    </submittedName>
</protein>
<comment type="caution">
    <text evidence="2">The sequence shown here is derived from an EMBL/GenBank/DDBJ whole genome shotgun (WGS) entry which is preliminary data.</text>
</comment>